<evidence type="ECO:0000259" key="1">
    <source>
        <dbReference type="PROSITE" id="PS51186"/>
    </source>
</evidence>
<evidence type="ECO:0000313" key="2">
    <source>
        <dbReference type="EMBL" id="TPR13443.1"/>
    </source>
</evidence>
<dbReference type="PROSITE" id="PS51186">
    <property type="entry name" value="GNAT"/>
    <property type="match status" value="1"/>
</dbReference>
<name>A0ABY2YRV7_9LACO</name>
<organism evidence="2 3">
    <name type="scientific">Apilactobacillus timberlakei</name>
    <dbReference type="NCBI Taxonomy" id="2008380"/>
    <lineage>
        <taxon>Bacteria</taxon>
        <taxon>Bacillati</taxon>
        <taxon>Bacillota</taxon>
        <taxon>Bacilli</taxon>
        <taxon>Lactobacillales</taxon>
        <taxon>Lactobacillaceae</taxon>
        <taxon>Apilactobacillus</taxon>
    </lineage>
</organism>
<dbReference type="Proteomes" id="UP000767392">
    <property type="component" value="Unassembled WGS sequence"/>
</dbReference>
<keyword evidence="3" id="KW-1185">Reference proteome</keyword>
<feature type="domain" description="N-acetyltransferase" evidence="1">
    <location>
        <begin position="1"/>
        <end position="156"/>
    </location>
</feature>
<dbReference type="SUPFAM" id="SSF55729">
    <property type="entry name" value="Acyl-CoA N-acyltransferases (Nat)"/>
    <property type="match status" value="1"/>
</dbReference>
<dbReference type="Gene3D" id="3.40.630.30">
    <property type="match status" value="1"/>
</dbReference>
<proteinExistence type="predicted"/>
<comment type="caution">
    <text evidence="2">The sequence shown here is derived from an EMBL/GenBank/DDBJ whole genome shotgun (WGS) entry which is preliminary data.</text>
</comment>
<sequence>MKIRLFENEDAIDLSKLVAKTMKISNSKDYSLEYLKKDISERTPEFFIDRSKYLHCYVFLINNKIVGTGSIGPYWGKKDESSLFNIFVDPGFQGQGIGKKIIITLENDSYFKQAKRIEIPSSITAVNFYRNLGYNFKDNIKSTDKEGLFRLEKFNI</sequence>
<dbReference type="InterPro" id="IPR000182">
    <property type="entry name" value="GNAT_dom"/>
</dbReference>
<gene>
    <name evidence="2" type="ORF">DY048_05925</name>
</gene>
<dbReference type="CDD" id="cd04301">
    <property type="entry name" value="NAT_SF"/>
    <property type="match status" value="1"/>
</dbReference>
<evidence type="ECO:0000313" key="3">
    <source>
        <dbReference type="Proteomes" id="UP000767392"/>
    </source>
</evidence>
<dbReference type="RefSeq" id="WP_105988194.1">
    <property type="nucleotide sequence ID" value="NZ_POST01000004.1"/>
</dbReference>
<dbReference type="Pfam" id="PF00583">
    <property type="entry name" value="Acetyltransf_1"/>
    <property type="match status" value="1"/>
</dbReference>
<dbReference type="EMBL" id="QUAM01000004">
    <property type="protein sequence ID" value="TPR13443.1"/>
    <property type="molecule type" value="Genomic_DNA"/>
</dbReference>
<protein>
    <submittedName>
        <fullName evidence="2">GNAT family N-acetyltransferase</fullName>
    </submittedName>
</protein>
<accession>A0ABY2YRV7</accession>
<dbReference type="InterPro" id="IPR016181">
    <property type="entry name" value="Acyl_CoA_acyltransferase"/>
</dbReference>
<reference evidence="2 3" key="1">
    <citation type="submission" date="2018-08" db="EMBL/GenBank/DDBJ databases">
        <title>Comparative genomics of wild bee and flower associated Lactobacillus reveals potential adaptation to the bee host.</title>
        <authorList>
            <person name="Vuong H.Q."/>
            <person name="Mcfrederick Q.S."/>
        </authorList>
    </citation>
    <scope>NUCLEOTIDE SEQUENCE [LARGE SCALE GENOMIC DNA]</scope>
    <source>
        <strain evidence="2 3">HV_04</strain>
    </source>
</reference>